<feature type="transmembrane region" description="Helical" evidence="6">
    <location>
        <begin position="239"/>
        <end position="260"/>
    </location>
</feature>
<dbReference type="GO" id="GO:0005886">
    <property type="term" value="C:plasma membrane"/>
    <property type="evidence" value="ECO:0007669"/>
    <property type="project" value="UniProtKB-SubCell"/>
</dbReference>
<feature type="transmembrane region" description="Helical" evidence="6">
    <location>
        <begin position="108"/>
        <end position="130"/>
    </location>
</feature>
<keyword evidence="4 6" id="KW-0472">Membrane</keyword>
<dbReference type="EMBL" id="PYAG01000005">
    <property type="protein sequence ID" value="RAO37495.1"/>
    <property type="molecule type" value="Genomic_DNA"/>
</dbReference>
<dbReference type="InterPro" id="IPR020846">
    <property type="entry name" value="MFS_dom"/>
</dbReference>
<dbReference type="PANTHER" id="PTHR23537">
    <property type="match status" value="1"/>
</dbReference>
<evidence type="ECO:0000259" key="7">
    <source>
        <dbReference type="PROSITE" id="PS50850"/>
    </source>
</evidence>
<evidence type="ECO:0000256" key="6">
    <source>
        <dbReference type="SAM" id="Phobius"/>
    </source>
</evidence>
<accession>A0A328NSZ6</accession>
<dbReference type="PANTHER" id="PTHR23537:SF1">
    <property type="entry name" value="SUGAR TRANSPORTER"/>
    <property type="match status" value="1"/>
</dbReference>
<feature type="transmembrane region" description="Helical" evidence="6">
    <location>
        <begin position="169"/>
        <end position="189"/>
    </location>
</feature>
<feature type="transmembrane region" description="Helical" evidence="6">
    <location>
        <begin position="82"/>
        <end position="102"/>
    </location>
</feature>
<feature type="region of interest" description="Disordered" evidence="5">
    <location>
        <begin position="415"/>
        <end position="436"/>
    </location>
</feature>
<reference evidence="8 9" key="1">
    <citation type="submission" date="2018-03" db="EMBL/GenBank/DDBJ databases">
        <title>Defining the species Micromonospora saelicesensis and Micromonospora noduli under the framework of genomics.</title>
        <authorList>
            <person name="Riesco R."/>
            <person name="Trujillo M.E."/>
        </authorList>
    </citation>
    <scope>NUCLEOTIDE SEQUENCE [LARGE SCALE GENOMIC DNA]</scope>
    <source>
        <strain evidence="8 9">PSN13</strain>
    </source>
</reference>
<dbReference type="GO" id="GO:0022857">
    <property type="term" value="F:transmembrane transporter activity"/>
    <property type="evidence" value="ECO:0007669"/>
    <property type="project" value="InterPro"/>
</dbReference>
<protein>
    <recommendedName>
        <fullName evidence="7">Major facilitator superfamily (MFS) profile domain-containing protein</fullName>
    </recommendedName>
</protein>
<evidence type="ECO:0000313" key="8">
    <source>
        <dbReference type="EMBL" id="RAO37495.1"/>
    </source>
</evidence>
<organism evidence="8 9">
    <name type="scientific">Micromonospora saelicesensis</name>
    <dbReference type="NCBI Taxonomy" id="285676"/>
    <lineage>
        <taxon>Bacteria</taxon>
        <taxon>Bacillati</taxon>
        <taxon>Actinomycetota</taxon>
        <taxon>Actinomycetes</taxon>
        <taxon>Micromonosporales</taxon>
        <taxon>Micromonosporaceae</taxon>
        <taxon>Micromonospora</taxon>
    </lineage>
</organism>
<feature type="transmembrane region" description="Helical" evidence="6">
    <location>
        <begin position="272"/>
        <end position="289"/>
    </location>
</feature>
<feature type="transmembrane region" description="Helical" evidence="6">
    <location>
        <begin position="330"/>
        <end position="349"/>
    </location>
</feature>
<proteinExistence type="predicted"/>
<evidence type="ECO:0000256" key="2">
    <source>
        <dbReference type="ARBA" id="ARBA00022692"/>
    </source>
</evidence>
<feature type="transmembrane region" description="Helical" evidence="6">
    <location>
        <begin position="361"/>
        <end position="383"/>
    </location>
</feature>
<feature type="domain" description="Major facilitator superfamily (MFS) profile" evidence="7">
    <location>
        <begin position="1"/>
        <end position="387"/>
    </location>
</feature>
<dbReference type="Pfam" id="PF06779">
    <property type="entry name" value="MFS_4"/>
    <property type="match status" value="1"/>
</dbReference>
<dbReference type="AlphaFoldDB" id="A0A328NSZ6"/>
<keyword evidence="2 6" id="KW-0812">Transmembrane</keyword>
<dbReference type="Proteomes" id="UP000249419">
    <property type="component" value="Unassembled WGS sequence"/>
</dbReference>
<gene>
    <name evidence="8" type="ORF">PSN13_01477</name>
</gene>
<name>A0A328NSZ6_9ACTN</name>
<feature type="transmembrane region" description="Helical" evidence="6">
    <location>
        <begin position="295"/>
        <end position="318"/>
    </location>
</feature>
<comment type="caution">
    <text evidence="8">The sequence shown here is derived from an EMBL/GenBank/DDBJ whole genome shotgun (WGS) entry which is preliminary data.</text>
</comment>
<keyword evidence="3 6" id="KW-1133">Transmembrane helix</keyword>
<feature type="transmembrane region" description="Helical" evidence="6">
    <location>
        <begin position="46"/>
        <end position="70"/>
    </location>
</feature>
<evidence type="ECO:0000256" key="4">
    <source>
        <dbReference type="ARBA" id="ARBA00023136"/>
    </source>
</evidence>
<evidence type="ECO:0000256" key="3">
    <source>
        <dbReference type="ARBA" id="ARBA00022989"/>
    </source>
</evidence>
<dbReference type="InterPro" id="IPR010645">
    <property type="entry name" value="MFS_4"/>
</dbReference>
<dbReference type="InterPro" id="IPR036259">
    <property type="entry name" value="MFS_trans_sf"/>
</dbReference>
<comment type="subcellular location">
    <subcellularLocation>
        <location evidence="1">Cell membrane</location>
        <topology evidence="1">Multi-pass membrane protein</topology>
    </subcellularLocation>
</comment>
<dbReference type="PROSITE" id="PS50850">
    <property type="entry name" value="MFS"/>
    <property type="match status" value="1"/>
</dbReference>
<dbReference type="Gene3D" id="1.20.1250.20">
    <property type="entry name" value="MFS general substrate transporter like domains"/>
    <property type="match status" value="2"/>
</dbReference>
<evidence type="ECO:0000256" key="5">
    <source>
        <dbReference type="SAM" id="MobiDB-lite"/>
    </source>
</evidence>
<feature type="transmembrane region" description="Helical" evidence="6">
    <location>
        <begin position="210"/>
        <end position="233"/>
    </location>
</feature>
<sequence>MMWGLMTSTAPASVWRAARLALGTAAALGLARFAYGMLLPAMRDDLNWTLAAAGGMGTANGLGYLLGALLTNGLVRRVGAATAFRTGMVLTAASLVATAVSGDYLVLLVLRTLSGAAGAVVFVAGSVIASRLAADAASATPLTVYFAGAGLGIVVSGLAVPLLGVHWRLAWVALGTAAAVATGVSWTAVNSDGARQPEVGRARLRPLLPAALAYLLFAAGYITYITFLSAYLVERHSSVSQVMLTWTVLGTAVAAAPAVWTRPIARWPGTRALAILLAVLSGGAALALTSSATPVVLASALIYGGTFMGVPAAITALIRAHTPTADWTATLAVFTAVFAAGQTAGPWLAGLVADHSSTAATLGWTAVLCAAAALSALLGRLTTLDTVLSTNRRSKPDVKLPTGPRDVPRWLVLRARHPAAARPGTHRPPADVDRRE</sequence>
<feature type="transmembrane region" description="Helical" evidence="6">
    <location>
        <begin position="142"/>
        <end position="163"/>
    </location>
</feature>
<evidence type="ECO:0000256" key="1">
    <source>
        <dbReference type="ARBA" id="ARBA00004651"/>
    </source>
</evidence>
<dbReference type="SUPFAM" id="SSF103473">
    <property type="entry name" value="MFS general substrate transporter"/>
    <property type="match status" value="1"/>
</dbReference>
<evidence type="ECO:0000313" key="9">
    <source>
        <dbReference type="Proteomes" id="UP000249419"/>
    </source>
</evidence>